<evidence type="ECO:0000256" key="4">
    <source>
        <dbReference type="ARBA" id="ARBA00023263"/>
    </source>
</evidence>
<accession>A0ABY0WEY6</accession>
<protein>
    <submittedName>
        <fullName evidence="7">Fimbrial protein</fullName>
    </submittedName>
</protein>
<dbReference type="Proteomes" id="UP000199620">
    <property type="component" value="Chromosome I"/>
</dbReference>
<evidence type="ECO:0000256" key="5">
    <source>
        <dbReference type="SAM" id="MobiDB-lite"/>
    </source>
</evidence>
<dbReference type="PANTHER" id="PTHR33420:SF3">
    <property type="entry name" value="FIMBRIAL SUBUNIT ELFA"/>
    <property type="match status" value="1"/>
</dbReference>
<name>A0ABY0WEY6_9PSED</name>
<organism evidence="7 8">
    <name type="scientific">Pseudomonas brenneri</name>
    <dbReference type="NCBI Taxonomy" id="129817"/>
    <lineage>
        <taxon>Bacteria</taxon>
        <taxon>Pseudomonadati</taxon>
        <taxon>Pseudomonadota</taxon>
        <taxon>Gammaproteobacteria</taxon>
        <taxon>Pseudomonadales</taxon>
        <taxon>Pseudomonadaceae</taxon>
        <taxon>Pseudomonas</taxon>
    </lineage>
</organism>
<feature type="region of interest" description="Disordered" evidence="5">
    <location>
        <begin position="13"/>
        <end position="73"/>
    </location>
</feature>
<dbReference type="InterPro" id="IPR008966">
    <property type="entry name" value="Adhesion_dom_sf"/>
</dbReference>
<dbReference type="Pfam" id="PF00419">
    <property type="entry name" value="Fimbrial"/>
    <property type="match status" value="1"/>
</dbReference>
<evidence type="ECO:0000313" key="8">
    <source>
        <dbReference type="Proteomes" id="UP000199620"/>
    </source>
</evidence>
<evidence type="ECO:0000259" key="6">
    <source>
        <dbReference type="Pfam" id="PF00419"/>
    </source>
</evidence>
<evidence type="ECO:0000256" key="1">
    <source>
        <dbReference type="ARBA" id="ARBA00004561"/>
    </source>
</evidence>
<evidence type="ECO:0000313" key="7">
    <source>
        <dbReference type="EMBL" id="SDU90953.1"/>
    </source>
</evidence>
<sequence>MTNINNLTIIAASSQQPAASSQQPAASSQQPAASSQQPAASSQQPAASSQQPAASSQQPAASSQQPAASSQQPAAKSRLLAQFNIVAAIALAYSSGTLAASCRFSSGSLFTANFGSTLINLTIPRDAPIGMIVYQESITAPPKGFSCTSTPSFIFALNPTLGSVSTGNVFPLGKTGLSLKVKYQDFDYLSANYVLPGIAYSDPARNYTIEIIKTSEQPVNNIVPAGLLGTHQIGNLDLVKLNLVNPITLNSSSCQTPEVSVRMGDDYQLQEFSKVGDTPRTIKFNIGLNQCQTGIQKVTYSLKATSQVIDQKNGIVALNSSSTAKGLGLKLMDEAGQPIALGTTYTFNGFNTSGSSFQIPLSAAYYRLADKLEAGTANASVTFTVNYL</sequence>
<dbReference type="InterPro" id="IPR036937">
    <property type="entry name" value="Adhesion_dom_fimbrial_sf"/>
</dbReference>
<dbReference type="Gene3D" id="2.60.40.1090">
    <property type="entry name" value="Fimbrial-type adhesion domain"/>
    <property type="match status" value="1"/>
</dbReference>
<feature type="domain" description="Fimbrial-type adhesion" evidence="6">
    <location>
        <begin position="260"/>
        <end position="387"/>
    </location>
</feature>
<keyword evidence="8" id="KW-1185">Reference proteome</keyword>
<dbReference type="Gene3D" id="2.60.40.3310">
    <property type="match status" value="1"/>
</dbReference>
<reference evidence="7 8" key="1">
    <citation type="submission" date="2016-10" db="EMBL/GenBank/DDBJ databases">
        <authorList>
            <person name="Varghese N."/>
            <person name="Submissions S."/>
        </authorList>
    </citation>
    <scope>NUCLEOTIDE SEQUENCE [LARGE SCALE GENOMIC DNA]</scope>
    <source>
        <strain evidence="7 8">BS2771</strain>
    </source>
</reference>
<gene>
    <name evidence="7" type="ORF">SAMN04490181_1388</name>
</gene>
<keyword evidence="3" id="KW-0732">Signal</keyword>
<keyword evidence="4" id="KW-0281">Fimbrium</keyword>
<evidence type="ECO:0000256" key="3">
    <source>
        <dbReference type="ARBA" id="ARBA00022729"/>
    </source>
</evidence>
<comment type="similarity">
    <text evidence="2">Belongs to the fimbrial protein family.</text>
</comment>
<dbReference type="InterPro" id="IPR050263">
    <property type="entry name" value="Bact_Fimbrial_Adh_Pro"/>
</dbReference>
<evidence type="ECO:0000256" key="2">
    <source>
        <dbReference type="ARBA" id="ARBA00006671"/>
    </source>
</evidence>
<dbReference type="InterPro" id="IPR000259">
    <property type="entry name" value="Adhesion_dom_fimbrial"/>
</dbReference>
<dbReference type="PANTHER" id="PTHR33420">
    <property type="entry name" value="FIMBRIAL SUBUNIT ELFA-RELATED"/>
    <property type="match status" value="1"/>
</dbReference>
<proteinExistence type="inferred from homology"/>
<dbReference type="SUPFAM" id="SSF49401">
    <property type="entry name" value="Bacterial adhesins"/>
    <property type="match status" value="1"/>
</dbReference>
<dbReference type="RefSeq" id="WP_231996180.1">
    <property type="nucleotide sequence ID" value="NZ_LT629800.1"/>
</dbReference>
<comment type="subcellular location">
    <subcellularLocation>
        <location evidence="1">Fimbrium</location>
    </subcellularLocation>
</comment>
<dbReference type="EMBL" id="LT629800">
    <property type="protein sequence ID" value="SDU90953.1"/>
    <property type="molecule type" value="Genomic_DNA"/>
</dbReference>